<dbReference type="InterPro" id="IPR007201">
    <property type="entry name" value="Mei2-like_Rrm_C"/>
</dbReference>
<dbReference type="SUPFAM" id="SSF54928">
    <property type="entry name" value="RNA-binding domain, RBD"/>
    <property type="match status" value="2"/>
</dbReference>
<protein>
    <submittedName>
        <fullName evidence="7">RNA-binding protein</fullName>
    </submittedName>
</protein>
<keyword evidence="1" id="KW-0677">Repeat</keyword>
<feature type="compositionally biased region" description="Polar residues" evidence="5">
    <location>
        <begin position="816"/>
        <end position="827"/>
    </location>
</feature>
<name>A0AAD8H049_9APIA</name>
<dbReference type="PROSITE" id="PS50102">
    <property type="entry name" value="RRM"/>
    <property type="match status" value="2"/>
</dbReference>
<comment type="caution">
    <text evidence="7">The sequence shown here is derived from an EMBL/GenBank/DDBJ whole genome shotgun (WGS) entry which is preliminary data.</text>
</comment>
<evidence type="ECO:0000256" key="5">
    <source>
        <dbReference type="SAM" id="MobiDB-lite"/>
    </source>
</evidence>
<dbReference type="InterPro" id="IPR000504">
    <property type="entry name" value="RRM_dom"/>
</dbReference>
<keyword evidence="3" id="KW-0469">Meiosis</keyword>
<evidence type="ECO:0000256" key="2">
    <source>
        <dbReference type="ARBA" id="ARBA00022884"/>
    </source>
</evidence>
<accession>A0AAD8H049</accession>
<dbReference type="PANTHER" id="PTHR23189">
    <property type="entry name" value="RNA RECOGNITION MOTIF-CONTAINING"/>
    <property type="match status" value="1"/>
</dbReference>
<dbReference type="CDD" id="cd12524">
    <property type="entry name" value="RRM1_MEI2_like"/>
    <property type="match status" value="1"/>
</dbReference>
<evidence type="ECO:0000313" key="7">
    <source>
        <dbReference type="EMBL" id="KAK1358014.1"/>
    </source>
</evidence>
<gene>
    <name evidence="7" type="ORF">POM88_051270</name>
</gene>
<evidence type="ECO:0000256" key="4">
    <source>
        <dbReference type="PROSITE-ProRule" id="PRU00176"/>
    </source>
</evidence>
<reference evidence="7" key="2">
    <citation type="submission" date="2023-05" db="EMBL/GenBank/DDBJ databases">
        <authorList>
            <person name="Schelkunov M.I."/>
        </authorList>
    </citation>
    <scope>NUCLEOTIDE SEQUENCE</scope>
    <source>
        <strain evidence="7">Hsosn_3</strain>
        <tissue evidence="7">Leaf</tissue>
    </source>
</reference>
<sequence length="861" mass="96115">MPFRTMDQKDGARISSLFKENHIHCEGRTDSQKLKTLADKHDAVKSSTEDAQLQQLTDSAVSYEGEPLLETKESEAQSIGNLLPDEDDLFSGIIDKLRCSTHLDGSEDEEDLFQSGGGMELEPENSLNYRRKDCNYTNGALNGGIHSNGSIARAHSYNEQFSRTLIVRNINGSIEDSDLRSLLEKFGDIHSLNTTCKHRGYVIVSYYDIRAAWSARNSLHNKPSGHMNLDIHYLIPKDDSLEKDIKAGTLMVYNLDSSVSNENIGHIFGSFGEIKEIGETLECEKIIEYYDIRAAEVAYRTLNWSTLAGKQLKLKLSRDGQYLTPQLHPVLAQDERSHHGSLDGRSSFELGTVRPSLMSSSSLYGGSVGELHPKSEMTIGAYNDNVFSQGNFSVPSSFPVRVATGDRFVLHEPRHPMDQENFSNPRPPVHQLHSLPDYYDGSAHGVSYNSFSNVADLSIDANPRILEGINDRNIYIVDPKGQQAEPHIGVFGSSWTSGCTIPEDYYVKRNSNSFQNFPSSPMGWANSLPLVNGTQKLPGLSRSSSNVLNTVSHSQDMMNKVSHTRLYHDGSFPASNLSRWNSEHAYMESIGRLGLHNKASNIAPRNYLHDENHIGRFVNSAMSPPQRLSDFGPGVNLVASAPTSFGAPKERMRNQSNWRSEADSCHSDKMKYELDIDRVLRGEDKRTTLMIKNIPNKYTSKMLLATIDEQHRGTYDFIYLPIDFKNKCNMGYAFINMIDSVQIVPFYKTFNGKKWEKFNSGKVASIAYARIQGKSALVAHFQNSSLMNEDKRCRPILFCTEGPNAGDQEPFPLGTSIRSRSGKPRTNFNDENHNQASPSSFRGDVISSGTSSISSSVKDSF</sequence>
<feature type="compositionally biased region" description="Low complexity" evidence="5">
    <location>
        <begin position="843"/>
        <end position="861"/>
    </location>
</feature>
<dbReference type="InterPro" id="IPR034454">
    <property type="entry name" value="MEI2-like_RRM3"/>
</dbReference>
<dbReference type="GO" id="GO:0003723">
    <property type="term" value="F:RNA binding"/>
    <property type="evidence" value="ECO:0007669"/>
    <property type="project" value="UniProtKB-UniRule"/>
</dbReference>
<evidence type="ECO:0000256" key="1">
    <source>
        <dbReference type="ARBA" id="ARBA00022737"/>
    </source>
</evidence>
<dbReference type="CDD" id="cd12531">
    <property type="entry name" value="RRM3_MEI2_like"/>
    <property type="match status" value="1"/>
</dbReference>
<proteinExistence type="predicted"/>
<dbReference type="InterPro" id="IPR012677">
    <property type="entry name" value="Nucleotide-bd_a/b_plait_sf"/>
</dbReference>
<dbReference type="EMBL" id="JAUIZM010000011">
    <property type="protein sequence ID" value="KAK1358014.1"/>
    <property type="molecule type" value="Genomic_DNA"/>
</dbReference>
<dbReference type="Proteomes" id="UP001237642">
    <property type="component" value="Unassembled WGS sequence"/>
</dbReference>
<feature type="domain" description="RRM" evidence="6">
    <location>
        <begin position="248"/>
        <end position="319"/>
    </location>
</feature>
<feature type="domain" description="RRM" evidence="6">
    <location>
        <begin position="163"/>
        <end position="236"/>
    </location>
</feature>
<dbReference type="GO" id="GO:0051321">
    <property type="term" value="P:meiotic cell cycle"/>
    <property type="evidence" value="ECO:0007669"/>
    <property type="project" value="UniProtKB-KW"/>
</dbReference>
<reference evidence="7" key="1">
    <citation type="submission" date="2023-02" db="EMBL/GenBank/DDBJ databases">
        <title>Genome of toxic invasive species Heracleum sosnowskyi carries increased number of genes despite the absence of recent whole-genome duplications.</title>
        <authorList>
            <person name="Schelkunov M."/>
            <person name="Shtratnikova V."/>
            <person name="Makarenko M."/>
            <person name="Klepikova A."/>
            <person name="Omelchenko D."/>
            <person name="Novikova G."/>
            <person name="Obukhova E."/>
            <person name="Bogdanov V."/>
            <person name="Penin A."/>
            <person name="Logacheva M."/>
        </authorList>
    </citation>
    <scope>NUCLEOTIDE SEQUENCE</scope>
    <source>
        <strain evidence="7">Hsosn_3</strain>
        <tissue evidence="7">Leaf</tissue>
    </source>
</reference>
<evidence type="ECO:0000256" key="3">
    <source>
        <dbReference type="ARBA" id="ARBA00023254"/>
    </source>
</evidence>
<feature type="region of interest" description="Disordered" evidence="5">
    <location>
        <begin position="804"/>
        <end position="861"/>
    </location>
</feature>
<dbReference type="AlphaFoldDB" id="A0AAD8H049"/>
<evidence type="ECO:0000259" key="6">
    <source>
        <dbReference type="PROSITE" id="PS50102"/>
    </source>
</evidence>
<dbReference type="InterPro" id="IPR034453">
    <property type="entry name" value="MEI2-like_RRM1"/>
</dbReference>
<dbReference type="InterPro" id="IPR035979">
    <property type="entry name" value="RBD_domain_sf"/>
</dbReference>
<keyword evidence="8" id="KW-1185">Reference proteome</keyword>
<dbReference type="Pfam" id="PF00076">
    <property type="entry name" value="RRM_1"/>
    <property type="match status" value="1"/>
</dbReference>
<dbReference type="Pfam" id="PF04059">
    <property type="entry name" value="RRM_2"/>
    <property type="match status" value="1"/>
</dbReference>
<dbReference type="Gene3D" id="3.30.70.330">
    <property type="match status" value="2"/>
</dbReference>
<evidence type="ECO:0000313" key="8">
    <source>
        <dbReference type="Proteomes" id="UP001237642"/>
    </source>
</evidence>
<organism evidence="7 8">
    <name type="scientific">Heracleum sosnowskyi</name>
    <dbReference type="NCBI Taxonomy" id="360622"/>
    <lineage>
        <taxon>Eukaryota</taxon>
        <taxon>Viridiplantae</taxon>
        <taxon>Streptophyta</taxon>
        <taxon>Embryophyta</taxon>
        <taxon>Tracheophyta</taxon>
        <taxon>Spermatophyta</taxon>
        <taxon>Magnoliopsida</taxon>
        <taxon>eudicotyledons</taxon>
        <taxon>Gunneridae</taxon>
        <taxon>Pentapetalae</taxon>
        <taxon>asterids</taxon>
        <taxon>campanulids</taxon>
        <taxon>Apiales</taxon>
        <taxon>Apiaceae</taxon>
        <taxon>Apioideae</taxon>
        <taxon>apioid superclade</taxon>
        <taxon>Tordylieae</taxon>
        <taxon>Tordyliinae</taxon>
        <taxon>Heracleum</taxon>
    </lineage>
</organism>
<dbReference type="SMART" id="SM00360">
    <property type="entry name" value="RRM"/>
    <property type="match status" value="3"/>
</dbReference>
<keyword evidence="2 4" id="KW-0694">RNA-binding</keyword>